<dbReference type="RefSeq" id="WP_283417708.1">
    <property type="nucleotide sequence ID" value="NZ_FXUO01000008.1"/>
</dbReference>
<accession>A0ABY1R7U7</accession>
<name>A0ABY1R7U7_9FLAO</name>
<evidence type="ECO:0008006" key="3">
    <source>
        <dbReference type="Google" id="ProtNLM"/>
    </source>
</evidence>
<comment type="caution">
    <text evidence="1">The sequence shown here is derived from an EMBL/GenBank/DDBJ whole genome shotgun (WGS) entry which is preliminary data.</text>
</comment>
<proteinExistence type="predicted"/>
<keyword evidence="2" id="KW-1185">Reference proteome</keyword>
<dbReference type="EMBL" id="FXUO01000008">
    <property type="protein sequence ID" value="SMP96125.1"/>
    <property type="molecule type" value="Genomic_DNA"/>
</dbReference>
<evidence type="ECO:0000313" key="2">
    <source>
        <dbReference type="Proteomes" id="UP001158050"/>
    </source>
</evidence>
<dbReference type="SUPFAM" id="SSF53756">
    <property type="entry name" value="UDP-Glycosyltransferase/glycogen phosphorylase"/>
    <property type="match status" value="1"/>
</dbReference>
<dbReference type="Gene3D" id="3.40.50.12580">
    <property type="match status" value="1"/>
</dbReference>
<protein>
    <recommendedName>
        <fullName evidence="3">Capsule polysaccharide biosynthesis protein</fullName>
    </recommendedName>
</protein>
<organism evidence="1 2">
    <name type="scientific">Epilithonimonas pallida</name>
    <dbReference type="NCBI Taxonomy" id="373671"/>
    <lineage>
        <taxon>Bacteria</taxon>
        <taxon>Pseudomonadati</taxon>
        <taxon>Bacteroidota</taxon>
        <taxon>Flavobacteriia</taxon>
        <taxon>Flavobacteriales</taxon>
        <taxon>Weeksellaceae</taxon>
        <taxon>Chryseobacterium group</taxon>
        <taxon>Epilithonimonas</taxon>
    </lineage>
</organism>
<dbReference type="Proteomes" id="UP001158050">
    <property type="component" value="Unassembled WGS sequence"/>
</dbReference>
<dbReference type="InterPro" id="IPR043148">
    <property type="entry name" value="TagF_C"/>
</dbReference>
<sequence length="448" mass="53267">MFQSRKEYVDILQKMYEKLSSVEYEIDKVNPWFIVKIQTGFFLHFIFGGKINADKTNSDDIKKNDKFSILKYYINTARIKLKLFFKIKKLSQELNDSLAGKTLYFGSYSHNVSGKEYNPYLHPFYDKDDKGYLLYFDKKAKSNIENLLSALFEYYNYDFKYPFYRNEISNVANETITEFKRNIQKESTILHEDLIFKLNYFVTHSRAFEKFLKVLNPEKIFCYCYYSSLTNSLLYAANALKITTIEYQHSSITDTHFGYAKWKNPDEIFFHFPQIFYVWEETDKNIILNNFSGEKYIPQVEVVGNKYLSHNAEHAEKTKDDVENNILVCLQGQWIPYFLEDFILEDEKYNWYFRLHPRYPQDKEKLLALKAKITDKIFIEEANNNDLYDVFKQVSTLITSFSGTALEAEKFGKKVIIFGEEGYNSYENKIKEQKYAFIDSYSTILKCL</sequence>
<gene>
    <name evidence="1" type="ORF">SAMN05421679_108110</name>
</gene>
<reference evidence="1 2" key="1">
    <citation type="submission" date="2017-05" db="EMBL/GenBank/DDBJ databases">
        <authorList>
            <person name="Varghese N."/>
            <person name="Submissions S."/>
        </authorList>
    </citation>
    <scope>NUCLEOTIDE SEQUENCE [LARGE SCALE GENOMIC DNA]</scope>
    <source>
        <strain evidence="1 2">DSM 18015</strain>
    </source>
</reference>
<evidence type="ECO:0000313" key="1">
    <source>
        <dbReference type="EMBL" id="SMP96125.1"/>
    </source>
</evidence>